<gene>
    <name evidence="1" type="ORF">F3Y22_tig00011718pilonHSYRG00045</name>
</gene>
<sequence length="103" mass="11287">MLPIALLPCSASISQLPPPTISFVVTVPPEKTEEEKNSTDTMKNSTDLHSQATSYARLADSEALKAGSVRCNVEEENLNMNLVISLFFLFSAKVLDSFRIGRL</sequence>
<proteinExistence type="predicted"/>
<name>A0A6A3C5V5_HIBSY</name>
<evidence type="ECO:0000313" key="1">
    <source>
        <dbReference type="EMBL" id="KAE8723797.1"/>
    </source>
</evidence>
<accession>A0A6A3C5V5</accession>
<comment type="caution">
    <text evidence="1">The sequence shown here is derived from an EMBL/GenBank/DDBJ whole genome shotgun (WGS) entry which is preliminary data.</text>
</comment>
<dbReference type="Proteomes" id="UP000436088">
    <property type="component" value="Unassembled WGS sequence"/>
</dbReference>
<protein>
    <submittedName>
        <fullName evidence="1">Alpha/beta-Hydrolases superfamily protein</fullName>
    </submittedName>
</protein>
<dbReference type="AlphaFoldDB" id="A0A6A3C5V5"/>
<dbReference type="GO" id="GO:0016787">
    <property type="term" value="F:hydrolase activity"/>
    <property type="evidence" value="ECO:0007669"/>
    <property type="project" value="UniProtKB-KW"/>
</dbReference>
<reference evidence="1" key="1">
    <citation type="submission" date="2019-09" db="EMBL/GenBank/DDBJ databases">
        <title>Draft genome information of white flower Hibiscus syriacus.</title>
        <authorList>
            <person name="Kim Y.-M."/>
        </authorList>
    </citation>
    <scope>NUCLEOTIDE SEQUENCE [LARGE SCALE GENOMIC DNA]</scope>
    <source>
        <strain evidence="1">YM2019G1</strain>
    </source>
</reference>
<evidence type="ECO:0000313" key="2">
    <source>
        <dbReference type="Proteomes" id="UP000436088"/>
    </source>
</evidence>
<organism evidence="1 2">
    <name type="scientific">Hibiscus syriacus</name>
    <name type="common">Rose of Sharon</name>
    <dbReference type="NCBI Taxonomy" id="106335"/>
    <lineage>
        <taxon>Eukaryota</taxon>
        <taxon>Viridiplantae</taxon>
        <taxon>Streptophyta</taxon>
        <taxon>Embryophyta</taxon>
        <taxon>Tracheophyta</taxon>
        <taxon>Spermatophyta</taxon>
        <taxon>Magnoliopsida</taxon>
        <taxon>eudicotyledons</taxon>
        <taxon>Gunneridae</taxon>
        <taxon>Pentapetalae</taxon>
        <taxon>rosids</taxon>
        <taxon>malvids</taxon>
        <taxon>Malvales</taxon>
        <taxon>Malvaceae</taxon>
        <taxon>Malvoideae</taxon>
        <taxon>Hibiscus</taxon>
    </lineage>
</organism>
<keyword evidence="2" id="KW-1185">Reference proteome</keyword>
<dbReference type="EMBL" id="VEPZ02000503">
    <property type="protein sequence ID" value="KAE8723797.1"/>
    <property type="molecule type" value="Genomic_DNA"/>
</dbReference>